<gene>
    <name evidence="1" type="ORF">NQ318_006952</name>
</gene>
<evidence type="ECO:0000313" key="2">
    <source>
        <dbReference type="Proteomes" id="UP001162162"/>
    </source>
</evidence>
<sequence>MSNEEAKGTETSISPIPRPVSSVNVATLMSQSSFPVCITPPPSPCSPGVGASANSRPSRWRLPCEEVEVISVALKRAVSCDSICSDTSVALGDLEMLNITGYHVSA</sequence>
<protein>
    <submittedName>
        <fullName evidence="1">Uncharacterized protein</fullName>
    </submittedName>
</protein>
<reference evidence="1" key="1">
    <citation type="journal article" date="2023" name="Insect Mol. Biol.">
        <title>Genome sequencing provides insights into the evolution of gene families encoding plant cell wall-degrading enzymes in longhorned beetles.</title>
        <authorList>
            <person name="Shin N.R."/>
            <person name="Okamura Y."/>
            <person name="Kirsch R."/>
            <person name="Pauchet Y."/>
        </authorList>
    </citation>
    <scope>NUCLEOTIDE SEQUENCE</scope>
    <source>
        <strain evidence="1">AMC_N1</strain>
    </source>
</reference>
<evidence type="ECO:0000313" key="1">
    <source>
        <dbReference type="EMBL" id="KAJ8946695.1"/>
    </source>
</evidence>
<dbReference type="EMBL" id="JAPWTK010000179">
    <property type="protein sequence ID" value="KAJ8946695.1"/>
    <property type="molecule type" value="Genomic_DNA"/>
</dbReference>
<name>A0AAV8Y7H2_9CUCU</name>
<proteinExistence type="predicted"/>
<dbReference type="Proteomes" id="UP001162162">
    <property type="component" value="Unassembled WGS sequence"/>
</dbReference>
<accession>A0AAV8Y7H2</accession>
<dbReference type="AlphaFoldDB" id="A0AAV8Y7H2"/>
<keyword evidence="2" id="KW-1185">Reference proteome</keyword>
<organism evidence="1 2">
    <name type="scientific">Aromia moschata</name>
    <dbReference type="NCBI Taxonomy" id="1265417"/>
    <lineage>
        <taxon>Eukaryota</taxon>
        <taxon>Metazoa</taxon>
        <taxon>Ecdysozoa</taxon>
        <taxon>Arthropoda</taxon>
        <taxon>Hexapoda</taxon>
        <taxon>Insecta</taxon>
        <taxon>Pterygota</taxon>
        <taxon>Neoptera</taxon>
        <taxon>Endopterygota</taxon>
        <taxon>Coleoptera</taxon>
        <taxon>Polyphaga</taxon>
        <taxon>Cucujiformia</taxon>
        <taxon>Chrysomeloidea</taxon>
        <taxon>Cerambycidae</taxon>
        <taxon>Cerambycinae</taxon>
        <taxon>Callichromatini</taxon>
        <taxon>Aromia</taxon>
    </lineage>
</organism>
<comment type="caution">
    <text evidence="1">The sequence shown here is derived from an EMBL/GenBank/DDBJ whole genome shotgun (WGS) entry which is preliminary data.</text>
</comment>